<reference evidence="3" key="1">
    <citation type="journal article" date="2010" name="Nature">
        <title>The Amphimedon queenslandica genome and the evolution of animal complexity.</title>
        <authorList>
            <person name="Srivastava M."/>
            <person name="Simakov O."/>
            <person name="Chapman J."/>
            <person name="Fahey B."/>
            <person name="Gauthier M.E."/>
            <person name="Mitros T."/>
            <person name="Richards G.S."/>
            <person name="Conaco C."/>
            <person name="Dacre M."/>
            <person name="Hellsten U."/>
            <person name="Larroux C."/>
            <person name="Putnam N.H."/>
            <person name="Stanke M."/>
            <person name="Adamska M."/>
            <person name="Darling A."/>
            <person name="Degnan S.M."/>
            <person name="Oakley T.H."/>
            <person name="Plachetzki D.C."/>
            <person name="Zhai Y."/>
            <person name="Adamski M."/>
            <person name="Calcino A."/>
            <person name="Cummins S.F."/>
            <person name="Goodstein D.M."/>
            <person name="Harris C."/>
            <person name="Jackson D.J."/>
            <person name="Leys S.P."/>
            <person name="Shu S."/>
            <person name="Woodcroft B.J."/>
            <person name="Vervoort M."/>
            <person name="Kosik K.S."/>
            <person name="Manning G."/>
            <person name="Degnan B.M."/>
            <person name="Rokhsar D.S."/>
        </authorList>
    </citation>
    <scope>NUCLEOTIDE SEQUENCE [LARGE SCALE GENOMIC DNA]</scope>
</reference>
<evidence type="ECO:0000256" key="1">
    <source>
        <dbReference type="SAM" id="Phobius"/>
    </source>
</evidence>
<reference evidence="2" key="2">
    <citation type="submission" date="2017-05" db="UniProtKB">
        <authorList>
            <consortium name="EnsemblMetazoa"/>
        </authorList>
    </citation>
    <scope>IDENTIFICATION</scope>
</reference>
<proteinExistence type="predicted"/>
<dbReference type="EnsemblMetazoa" id="XM_019996554.1">
    <property type="protein sequence ID" value="XP_019852113.1"/>
    <property type="gene ID" value="LOC109582008"/>
</dbReference>
<dbReference type="InterPro" id="IPR011029">
    <property type="entry name" value="DEATH-like_dom_sf"/>
</dbReference>
<dbReference type="EnsemblMetazoa" id="Aqu2.1.31631_001">
    <property type="protein sequence ID" value="Aqu2.1.31631_001"/>
    <property type="gene ID" value="Aqu2.1.31631"/>
</dbReference>
<dbReference type="KEGG" id="aqu:109582008"/>
<dbReference type="EnsemblMetazoa" id="XM_019996552.1">
    <property type="protein sequence ID" value="XP_019852111.1"/>
    <property type="gene ID" value="LOC109582008"/>
</dbReference>
<organism evidence="2">
    <name type="scientific">Amphimedon queenslandica</name>
    <name type="common">Sponge</name>
    <dbReference type="NCBI Taxonomy" id="400682"/>
    <lineage>
        <taxon>Eukaryota</taxon>
        <taxon>Metazoa</taxon>
        <taxon>Porifera</taxon>
        <taxon>Demospongiae</taxon>
        <taxon>Heteroscleromorpha</taxon>
        <taxon>Haplosclerida</taxon>
        <taxon>Niphatidae</taxon>
        <taxon>Amphimedon</taxon>
    </lineage>
</organism>
<evidence type="ECO:0008006" key="4">
    <source>
        <dbReference type="Google" id="ProtNLM"/>
    </source>
</evidence>
<dbReference type="Proteomes" id="UP000007879">
    <property type="component" value="Unassembled WGS sequence"/>
</dbReference>
<accession>A0A1X7UVD9</accession>
<dbReference type="EnsemblMetazoa" id="XM_019996558.1">
    <property type="protein sequence ID" value="XP_019852117.1"/>
    <property type="gene ID" value="LOC109582008"/>
</dbReference>
<keyword evidence="1" id="KW-0472">Membrane</keyword>
<keyword evidence="3" id="KW-1185">Reference proteome</keyword>
<dbReference type="EnsemblMetazoa" id="XM_019996564.1">
    <property type="protein sequence ID" value="XP_019852123.1"/>
    <property type="gene ID" value="LOC109582008"/>
</dbReference>
<dbReference type="EnsemblMetazoa" id="XM_019996549.1">
    <property type="protein sequence ID" value="XP_019852108.1"/>
    <property type="gene ID" value="LOC109582008"/>
</dbReference>
<dbReference type="Gene3D" id="1.10.533.10">
    <property type="entry name" value="Death Domain, Fas"/>
    <property type="match status" value="1"/>
</dbReference>
<dbReference type="EnsemblMetazoa" id="XM_019996567.1">
    <property type="protein sequence ID" value="XP_019852126.1"/>
    <property type="gene ID" value="LOC109582008"/>
</dbReference>
<evidence type="ECO:0000313" key="3">
    <source>
        <dbReference type="Proteomes" id="UP000007879"/>
    </source>
</evidence>
<dbReference type="AlphaFoldDB" id="A0A1X7UVD9"/>
<dbReference type="EnsemblMetazoa" id="XM_019996556.1">
    <property type="protein sequence ID" value="XP_019852115.1"/>
    <property type="gene ID" value="LOC109582008"/>
</dbReference>
<dbReference type="EnsemblMetazoa" id="XM_019996553.1">
    <property type="protein sequence ID" value="XP_019852112.1"/>
    <property type="gene ID" value="LOC109582008"/>
</dbReference>
<dbReference type="EnsemblMetazoa" id="XM_019996550.1">
    <property type="protein sequence ID" value="XP_019852109.1"/>
    <property type="gene ID" value="LOC109582008"/>
</dbReference>
<dbReference type="EnsemblMetazoa" id="XM_019996563.1">
    <property type="protein sequence ID" value="XP_019852122.1"/>
    <property type="gene ID" value="LOC109582008"/>
</dbReference>
<dbReference type="EnsemblMetazoa" id="XM_019996555.1">
    <property type="protein sequence ID" value="XP_019852114.1"/>
    <property type="gene ID" value="LOC109582008"/>
</dbReference>
<dbReference type="EnsemblMetazoa" id="XM_019996561.1">
    <property type="protein sequence ID" value="XP_019852120.1"/>
    <property type="gene ID" value="LOC109582008"/>
</dbReference>
<keyword evidence="1" id="KW-1133">Transmembrane helix</keyword>
<dbReference type="EnsemblMetazoa" id="XM_019996566.1">
    <property type="protein sequence ID" value="XP_019852125.1"/>
    <property type="gene ID" value="LOC109582008"/>
</dbReference>
<sequence length="462" mass="52881">MKAVDALASLSGKLSIAITPCLGTIVNELYAERLIVFEFKDELINGEGTNAKKANKLVTELERSLKVEDEPEQVLQKLCSVLMRHNEPQLTQIAKRLLSIAEIVIVDLKTQNDRKEKTSEVKHEKFLRKGSCSSRMMCFTVVLTFLVAIGSVVLHYTFSPTIETQLNRTKKDDIHQKPSLESRIWMSGETGKDVVDLCIQNLHESGIFPDDHGLMRRIAHVMSNDGNPPFQLHTDGGIWQVSLFAFSDTHDTKAHIRLGRKYGAIMKHFGIDWRKVERTDLAIPMYSAIAARLYLSNFAEFIPPEYSFEEQADYWWLIYMKDHESKRFMARKEFIDTVKALNRLQHSVVSSHKPKNLPDFEESSSAVLPQEKLNITHLSDVKQKLQSIYFPHSKWTELCLNLGLYKHTLDTISDNFSKDASRCLTECLAKWLKEQDGVSSKEGGAYWSSLKRAVEKTEEKWN</sequence>
<protein>
    <recommendedName>
        <fullName evidence="4">Death domain-containing protein</fullName>
    </recommendedName>
</protein>
<dbReference type="EnsemblMetazoa" id="XM_019996565.1">
    <property type="protein sequence ID" value="XP_019852124.1"/>
    <property type="gene ID" value="LOC109582008"/>
</dbReference>
<dbReference type="OrthoDB" id="6132182at2759"/>
<name>A0A1X7UVD9_AMPQE</name>
<dbReference type="EnsemblMetazoa" id="XM_019996551.1">
    <property type="protein sequence ID" value="XP_019852110.1"/>
    <property type="gene ID" value="LOC109582008"/>
</dbReference>
<keyword evidence="1" id="KW-0812">Transmembrane</keyword>
<dbReference type="EnsemblMetazoa" id="XM_019996560.1">
    <property type="protein sequence ID" value="XP_019852119.1"/>
    <property type="gene ID" value="LOC109582008"/>
</dbReference>
<feature type="transmembrane region" description="Helical" evidence="1">
    <location>
        <begin position="136"/>
        <end position="158"/>
    </location>
</feature>
<gene>
    <name evidence="2" type="primary">109582008</name>
</gene>
<evidence type="ECO:0000313" key="2">
    <source>
        <dbReference type="EnsemblMetazoa" id="Aqu2.1.31631_001"/>
    </source>
</evidence>
<dbReference type="EnsemblMetazoa" id="XM_019996562.1">
    <property type="protein sequence ID" value="XP_019852121.1"/>
    <property type="gene ID" value="LOC109582008"/>
</dbReference>
<dbReference type="EnsemblMetazoa" id="XM_019996559.1">
    <property type="protein sequence ID" value="XP_019852118.1"/>
    <property type="gene ID" value="LOC109582008"/>
</dbReference>
<dbReference type="InParanoid" id="A0A1X7UVD9"/>